<dbReference type="Proteomes" id="UP000245647">
    <property type="component" value="Unassembled WGS sequence"/>
</dbReference>
<evidence type="ECO:0000313" key="1">
    <source>
        <dbReference type="EMBL" id="PWG81315.1"/>
    </source>
</evidence>
<evidence type="ECO:0000313" key="2">
    <source>
        <dbReference type="Proteomes" id="UP000245647"/>
    </source>
</evidence>
<organism evidence="1 2">
    <name type="scientific">Pararcticibacter amylolyticus</name>
    <dbReference type="NCBI Taxonomy" id="2173175"/>
    <lineage>
        <taxon>Bacteria</taxon>
        <taxon>Pseudomonadati</taxon>
        <taxon>Bacteroidota</taxon>
        <taxon>Sphingobacteriia</taxon>
        <taxon>Sphingobacteriales</taxon>
        <taxon>Sphingobacteriaceae</taxon>
        <taxon>Pararcticibacter</taxon>
    </lineage>
</organism>
<name>A0A2U2PIU1_9SPHI</name>
<gene>
    <name evidence="1" type="ORF">DDR33_08060</name>
</gene>
<reference evidence="1 2" key="1">
    <citation type="submission" date="2018-04" db="EMBL/GenBank/DDBJ databases">
        <title>Pedobacter chongqingensis sp. nov., isolated from a rottenly hemp rope.</title>
        <authorList>
            <person name="Cai Y."/>
        </authorList>
    </citation>
    <scope>NUCLEOTIDE SEQUENCE [LARGE SCALE GENOMIC DNA]</scope>
    <source>
        <strain evidence="1 2">FJ4-8</strain>
    </source>
</reference>
<comment type="caution">
    <text evidence="1">The sequence shown here is derived from an EMBL/GenBank/DDBJ whole genome shotgun (WGS) entry which is preliminary data.</text>
</comment>
<proteinExistence type="predicted"/>
<accession>A0A2U2PIU1</accession>
<dbReference type="AlphaFoldDB" id="A0A2U2PIU1"/>
<keyword evidence="2" id="KW-1185">Reference proteome</keyword>
<protein>
    <submittedName>
        <fullName evidence="1">Uncharacterized protein</fullName>
    </submittedName>
</protein>
<dbReference type="EMBL" id="QEAS01000005">
    <property type="protein sequence ID" value="PWG81315.1"/>
    <property type="molecule type" value="Genomic_DNA"/>
</dbReference>
<sequence>MNPLLMQCQPVLIGSLKDSKDVKGVFKSFLIDKYSFLKHKSVMEPDINDIHVRKRYQEKILIVQSSTTEKSSYLSNHY</sequence>